<dbReference type="RefSeq" id="WP_114607780.1">
    <property type="nucleotide sequence ID" value="NZ_JABVZQ010000003.1"/>
</dbReference>
<evidence type="ECO:0000259" key="5">
    <source>
        <dbReference type="Pfam" id="PF21706"/>
    </source>
</evidence>
<comment type="caution">
    <text evidence="6">The sequence shown here is derived from an EMBL/GenBank/DDBJ whole genome shotgun (WGS) entry which is preliminary data.</text>
</comment>
<dbReference type="SUPFAM" id="SSF55424">
    <property type="entry name" value="FAD/NAD-linked reductases, dimerisation (C-terminal) domain"/>
    <property type="match status" value="1"/>
</dbReference>
<evidence type="ECO:0000259" key="3">
    <source>
        <dbReference type="Pfam" id="PF07992"/>
    </source>
</evidence>
<dbReference type="PANTHER" id="PTHR43755">
    <property type="match status" value="1"/>
</dbReference>
<dbReference type="InterPro" id="IPR015323">
    <property type="entry name" value="FlavoCytC_S_DH_flav-bd"/>
</dbReference>
<evidence type="ECO:0000313" key="7">
    <source>
        <dbReference type="Proteomes" id="UP000619838"/>
    </source>
</evidence>
<proteinExistence type="predicted"/>
<dbReference type="InterPro" id="IPR016156">
    <property type="entry name" value="FAD/NAD-linked_Rdtase_dimer_sf"/>
</dbReference>
<protein>
    <submittedName>
        <fullName evidence="6">FAD-dependent oxidoreductase</fullName>
    </submittedName>
</protein>
<dbReference type="InterPro" id="IPR052541">
    <property type="entry name" value="SQRD"/>
</dbReference>
<sequence>MDHKFTRRGFNKLVLSGIAGSTLGAFGAATPLFAAQKHVVVVGGGFGGASAAKYIRKLEPSIAVTLVEPDSTFYTCPFSNWVMGGLKEMSDIAQTFDILKNRYSVDVIHDLVTEIDPVNHSVKLKGGKELKYDRLVVSPGIDFKYDAVEGYSEEVANTVMPHAYKAGPQTELMTTQLKNMKDGDNVLICPPGNPFRCPPGPYERASLVAHFLKKYKPNSKVIILDDKEKFSKQGLFMKGWQRLYSDIIEWRSGSMGGKISAVDADAMTVETEFGPEKGGVINVIPPQMAGKIARDAGLTDSSGWCPVNPITFESTIHPGVHVIGDACIAGAMPKSGFAASSQGKVTAAGIIRLMQGKVPAPPSLVNTCYSLVAPGYAVSVAAVYKLTSDGIVSIKGAGGLTPMDADDDQLSEEAVYARGWYRNIAQDIWG</sequence>
<feature type="domain" description="Sulfide dehydrogenase [flavocytochrome c] flavoprotein chain central" evidence="5">
    <location>
        <begin position="170"/>
        <end position="285"/>
    </location>
</feature>
<dbReference type="InterPro" id="IPR037092">
    <property type="entry name" value="FlavoCytC_S_DH_flav-bd_sf"/>
</dbReference>
<reference evidence="6 7" key="1">
    <citation type="journal article" date="2020" name="Microorganisms">
        <title>Simultaneous Genome Sequencing of Prosthecochloris ethylica and Desulfuromonas acetoxidans within a Syntrophic Mixture Reveals Unique Pili and Protein Interactions.</title>
        <authorList>
            <person name="Kyndt J.A."/>
            <person name="Van Beeumen J.J."/>
            <person name="Meyer T.E."/>
        </authorList>
    </citation>
    <scope>NUCLEOTIDE SEQUENCE [LARGE SCALE GENOMIC DNA]</scope>
    <source>
        <strain evidence="6 7">N3</strain>
    </source>
</reference>
<feature type="domain" description="FAD/NAD(P)-binding" evidence="3">
    <location>
        <begin position="38"/>
        <end position="156"/>
    </location>
</feature>
<accession>A0ABR9XRC5</accession>
<feature type="domain" description="Flavocytochrome c sulphide dehydrogenase flavin-binding" evidence="4">
    <location>
        <begin position="361"/>
        <end position="429"/>
    </location>
</feature>
<keyword evidence="7" id="KW-1185">Reference proteome</keyword>
<dbReference type="InterPro" id="IPR036188">
    <property type="entry name" value="FAD/NAD-bd_sf"/>
</dbReference>
<evidence type="ECO:0000256" key="2">
    <source>
        <dbReference type="ARBA" id="ARBA00022827"/>
    </source>
</evidence>
<organism evidence="6 7">
    <name type="scientific">Prosthecochloris ethylica</name>
    <dbReference type="NCBI Taxonomy" id="2743976"/>
    <lineage>
        <taxon>Bacteria</taxon>
        <taxon>Pseudomonadati</taxon>
        <taxon>Chlorobiota</taxon>
        <taxon>Chlorobiia</taxon>
        <taxon>Chlorobiales</taxon>
        <taxon>Chlorobiaceae</taxon>
        <taxon>Prosthecochloris</taxon>
    </lineage>
</organism>
<dbReference type="Pfam" id="PF07992">
    <property type="entry name" value="Pyr_redox_2"/>
    <property type="match status" value="1"/>
</dbReference>
<dbReference type="InterPro" id="IPR049386">
    <property type="entry name" value="FCSD_central"/>
</dbReference>
<dbReference type="EMBL" id="JADGII010000006">
    <property type="protein sequence ID" value="MBF0636585.1"/>
    <property type="molecule type" value="Genomic_DNA"/>
</dbReference>
<dbReference type="Proteomes" id="UP000619838">
    <property type="component" value="Unassembled WGS sequence"/>
</dbReference>
<name>A0ABR9XRC5_9CHLB</name>
<dbReference type="Pfam" id="PF09242">
    <property type="entry name" value="FCSD-flav_bind"/>
    <property type="match status" value="1"/>
</dbReference>
<evidence type="ECO:0000256" key="1">
    <source>
        <dbReference type="ARBA" id="ARBA00022630"/>
    </source>
</evidence>
<evidence type="ECO:0000313" key="6">
    <source>
        <dbReference type="EMBL" id="MBF0636585.1"/>
    </source>
</evidence>
<keyword evidence="2" id="KW-0274">FAD</keyword>
<gene>
    <name evidence="6" type="ORF">INT08_05245</name>
</gene>
<keyword evidence="1" id="KW-0285">Flavoprotein</keyword>
<dbReference type="Gene3D" id="3.90.760.10">
    <property type="entry name" value="Flavocytochrome c sulphide dehydrogenase, flavin-binding domain"/>
    <property type="match status" value="1"/>
</dbReference>
<dbReference type="Pfam" id="PF21706">
    <property type="entry name" value="FCSD_central"/>
    <property type="match status" value="1"/>
</dbReference>
<dbReference type="Gene3D" id="3.50.50.60">
    <property type="entry name" value="FAD/NAD(P)-binding domain"/>
    <property type="match status" value="2"/>
</dbReference>
<dbReference type="InterPro" id="IPR023753">
    <property type="entry name" value="FAD/NAD-binding_dom"/>
</dbReference>
<dbReference type="SUPFAM" id="SSF51905">
    <property type="entry name" value="FAD/NAD(P)-binding domain"/>
    <property type="match status" value="2"/>
</dbReference>
<dbReference type="PANTHER" id="PTHR43755:SF1">
    <property type="entry name" value="FAD-DEPENDENT PYRIDINE NUCLEOTIDE-DISULPHIDE OXIDOREDUCTASE"/>
    <property type="match status" value="1"/>
</dbReference>
<evidence type="ECO:0000259" key="4">
    <source>
        <dbReference type="Pfam" id="PF09242"/>
    </source>
</evidence>